<dbReference type="GO" id="GO:0008080">
    <property type="term" value="F:N-acetyltransferase activity"/>
    <property type="evidence" value="ECO:0007669"/>
    <property type="project" value="UniProtKB-ARBA"/>
</dbReference>
<evidence type="ECO:0000256" key="3">
    <source>
        <dbReference type="ARBA" id="ARBA00023315"/>
    </source>
</evidence>
<evidence type="ECO:0000259" key="4">
    <source>
        <dbReference type="PROSITE" id="PS51186"/>
    </source>
</evidence>
<dbReference type="InterPro" id="IPR051016">
    <property type="entry name" value="Diverse_Substrate_AcTransf"/>
</dbReference>
<evidence type="ECO:0000256" key="2">
    <source>
        <dbReference type="ARBA" id="ARBA00022679"/>
    </source>
</evidence>
<feature type="domain" description="N-acetyltransferase" evidence="4">
    <location>
        <begin position="4"/>
        <end position="160"/>
    </location>
</feature>
<organism evidence="5 6">
    <name type="scientific">Parahalioglobus pacificus</name>
    <dbReference type="NCBI Taxonomy" id="930806"/>
    <lineage>
        <taxon>Bacteria</taxon>
        <taxon>Pseudomonadati</taxon>
        <taxon>Pseudomonadota</taxon>
        <taxon>Gammaproteobacteria</taxon>
        <taxon>Cellvibrionales</taxon>
        <taxon>Halieaceae</taxon>
        <taxon>Parahalioglobus</taxon>
    </lineage>
</organism>
<keyword evidence="2" id="KW-0808">Transferase</keyword>
<dbReference type="CDD" id="cd04301">
    <property type="entry name" value="NAT_SF"/>
    <property type="match status" value="1"/>
</dbReference>
<dbReference type="SUPFAM" id="SSF55729">
    <property type="entry name" value="Acyl-CoA N-acyltransferases (Nat)"/>
    <property type="match status" value="1"/>
</dbReference>
<dbReference type="InterPro" id="IPR016181">
    <property type="entry name" value="Acyl_CoA_acyltransferase"/>
</dbReference>
<sequence length="162" mass="17995">MADLNIRPATPADVPLILQFIRELANYEKELDKAVATPEQLHEALFCEHPTVFSVICERGSEAAGFALYFFNFSTWEGKHGLFLEDLYVTPAHRGSGAGKALLQHLARTAVARDCARFEWNVLDWNTPAIEFYEAFGAKPQSEWIGYRLSGDALAAFAGNAD</sequence>
<dbReference type="AlphaFoldDB" id="A0A919CKJ9"/>
<dbReference type="PROSITE" id="PS51186">
    <property type="entry name" value="GNAT"/>
    <property type="match status" value="1"/>
</dbReference>
<evidence type="ECO:0000313" key="6">
    <source>
        <dbReference type="Proteomes" id="UP000644693"/>
    </source>
</evidence>
<reference evidence="5" key="1">
    <citation type="journal article" date="2014" name="Int. J. Syst. Evol. Microbiol.">
        <title>Complete genome sequence of Corynebacterium casei LMG S-19264T (=DSM 44701T), isolated from a smear-ripened cheese.</title>
        <authorList>
            <consortium name="US DOE Joint Genome Institute (JGI-PGF)"/>
            <person name="Walter F."/>
            <person name="Albersmeier A."/>
            <person name="Kalinowski J."/>
            <person name="Ruckert C."/>
        </authorList>
    </citation>
    <scope>NUCLEOTIDE SEQUENCE</scope>
    <source>
        <strain evidence="5">KCTC 23430</strain>
    </source>
</reference>
<comment type="caution">
    <text evidence="5">The sequence shown here is derived from an EMBL/GenBank/DDBJ whole genome shotgun (WGS) entry which is preliminary data.</text>
</comment>
<protein>
    <submittedName>
        <fullName evidence="5">GCN5 family N-acetyltransferase</fullName>
    </submittedName>
</protein>
<accession>A0A919CKJ9</accession>
<reference evidence="5" key="2">
    <citation type="submission" date="2020-09" db="EMBL/GenBank/DDBJ databases">
        <authorList>
            <person name="Sun Q."/>
            <person name="Kim S."/>
        </authorList>
    </citation>
    <scope>NUCLEOTIDE SEQUENCE</scope>
    <source>
        <strain evidence="5">KCTC 23430</strain>
    </source>
</reference>
<dbReference type="InterPro" id="IPR000182">
    <property type="entry name" value="GNAT_dom"/>
</dbReference>
<dbReference type="Gene3D" id="3.40.630.30">
    <property type="match status" value="1"/>
</dbReference>
<keyword evidence="6" id="KW-1185">Reference proteome</keyword>
<dbReference type="Proteomes" id="UP000644693">
    <property type="component" value="Unassembled WGS sequence"/>
</dbReference>
<gene>
    <name evidence="5" type="ORF">GCM10007053_19760</name>
</gene>
<dbReference type="PANTHER" id="PTHR10545:SF29">
    <property type="entry name" value="GH14572P-RELATED"/>
    <property type="match status" value="1"/>
</dbReference>
<dbReference type="Pfam" id="PF00583">
    <property type="entry name" value="Acetyltransf_1"/>
    <property type="match status" value="1"/>
</dbReference>
<evidence type="ECO:0000313" key="5">
    <source>
        <dbReference type="EMBL" id="GHD34287.1"/>
    </source>
</evidence>
<keyword evidence="3" id="KW-0012">Acyltransferase</keyword>
<name>A0A919CKJ9_9GAMM</name>
<dbReference type="PANTHER" id="PTHR10545">
    <property type="entry name" value="DIAMINE N-ACETYLTRANSFERASE"/>
    <property type="match status" value="1"/>
</dbReference>
<evidence type="ECO:0000256" key="1">
    <source>
        <dbReference type="ARBA" id="ARBA00008694"/>
    </source>
</evidence>
<proteinExistence type="inferred from homology"/>
<dbReference type="RefSeq" id="WP_189477641.1">
    <property type="nucleotide sequence ID" value="NZ_BMYM01000002.1"/>
</dbReference>
<comment type="similarity">
    <text evidence="1">Belongs to the acetyltransferase family.</text>
</comment>
<dbReference type="FunFam" id="3.40.630.30:FF:000064">
    <property type="entry name" value="GNAT family acetyltransferase"/>
    <property type="match status" value="1"/>
</dbReference>
<dbReference type="EMBL" id="BMYM01000002">
    <property type="protein sequence ID" value="GHD34287.1"/>
    <property type="molecule type" value="Genomic_DNA"/>
</dbReference>